<keyword evidence="3" id="KW-1185">Reference proteome</keyword>
<feature type="compositionally biased region" description="Basic and acidic residues" evidence="1">
    <location>
        <begin position="16"/>
        <end position="29"/>
    </location>
</feature>
<proteinExistence type="predicted"/>
<feature type="compositionally biased region" description="Polar residues" evidence="1">
    <location>
        <begin position="1"/>
        <end position="14"/>
    </location>
</feature>
<feature type="region of interest" description="Disordered" evidence="1">
    <location>
        <begin position="43"/>
        <end position="77"/>
    </location>
</feature>
<comment type="caution">
    <text evidence="2">The sequence shown here is derived from an EMBL/GenBank/DDBJ whole genome shotgun (WGS) entry which is preliminary data.</text>
</comment>
<feature type="compositionally biased region" description="Basic and acidic residues" evidence="1">
    <location>
        <begin position="58"/>
        <end position="67"/>
    </location>
</feature>
<name>A0A9W8PK79_9HYPO</name>
<dbReference type="AlphaFoldDB" id="A0A9W8PK79"/>
<feature type="region of interest" description="Disordered" evidence="1">
    <location>
        <begin position="1"/>
        <end position="29"/>
    </location>
</feature>
<evidence type="ECO:0000313" key="3">
    <source>
        <dbReference type="Proteomes" id="UP001152130"/>
    </source>
</evidence>
<sequence length="138" mass="14764">MSQQQGTTKQTSDQVLVRRETAHESANVKKEMVKIAKPIPLLDAEQGEVKQPTAMSDGAERTSEEVPKAAVSQSTKQNVGEIKTFKSMSLVGRINDEKSNANFDQQISTVHTTGGGIAIAGVANNVDINALLAKMGQQ</sequence>
<dbReference type="EMBL" id="JAPDHF010000013">
    <property type="protein sequence ID" value="KAJ4009506.1"/>
    <property type="molecule type" value="Genomic_DNA"/>
</dbReference>
<evidence type="ECO:0000256" key="1">
    <source>
        <dbReference type="SAM" id="MobiDB-lite"/>
    </source>
</evidence>
<reference evidence="2" key="1">
    <citation type="submission" date="2022-10" db="EMBL/GenBank/DDBJ databases">
        <title>Fusarium specimens isolated from Avocado Roots.</title>
        <authorList>
            <person name="Stajich J."/>
            <person name="Roper C."/>
            <person name="Heimlech-Rivalta G."/>
        </authorList>
    </citation>
    <scope>NUCLEOTIDE SEQUENCE</scope>
    <source>
        <strain evidence="2">CF00143</strain>
    </source>
</reference>
<evidence type="ECO:0000313" key="2">
    <source>
        <dbReference type="EMBL" id="KAJ4009506.1"/>
    </source>
</evidence>
<gene>
    <name evidence="2" type="ORF">NW766_008623</name>
</gene>
<organism evidence="2 3">
    <name type="scientific">Fusarium irregulare</name>
    <dbReference type="NCBI Taxonomy" id="2494466"/>
    <lineage>
        <taxon>Eukaryota</taxon>
        <taxon>Fungi</taxon>
        <taxon>Dikarya</taxon>
        <taxon>Ascomycota</taxon>
        <taxon>Pezizomycotina</taxon>
        <taxon>Sordariomycetes</taxon>
        <taxon>Hypocreomycetidae</taxon>
        <taxon>Hypocreales</taxon>
        <taxon>Nectriaceae</taxon>
        <taxon>Fusarium</taxon>
        <taxon>Fusarium incarnatum-equiseti species complex</taxon>
    </lineage>
</organism>
<dbReference type="Proteomes" id="UP001152130">
    <property type="component" value="Unassembled WGS sequence"/>
</dbReference>
<accession>A0A9W8PK79</accession>
<protein>
    <submittedName>
        <fullName evidence="2">Uncharacterized protein</fullName>
    </submittedName>
</protein>